<evidence type="ECO:0000313" key="6">
    <source>
        <dbReference type="Proteomes" id="UP000250918"/>
    </source>
</evidence>
<dbReference type="EMBL" id="PQAP01000235">
    <property type="protein sequence ID" value="PWB67677.1"/>
    <property type="molecule type" value="Genomic_DNA"/>
</dbReference>
<evidence type="ECO:0000256" key="2">
    <source>
        <dbReference type="ARBA" id="ARBA00022679"/>
    </source>
</evidence>
<dbReference type="PANTHER" id="PTHR43356">
    <property type="entry name" value="PHOSPHATE ACETYLTRANSFERASE"/>
    <property type="match status" value="1"/>
</dbReference>
<dbReference type="Pfam" id="PF01515">
    <property type="entry name" value="PTA_PTB"/>
    <property type="match status" value="1"/>
</dbReference>
<comment type="similarity">
    <text evidence="1">Belongs to the phosphate acetyltransferase and butyryltransferase family.</text>
</comment>
<gene>
    <name evidence="5" type="ORF">C3F09_13095</name>
</gene>
<dbReference type="Gene3D" id="3.40.718.10">
    <property type="entry name" value="Isopropylmalate Dehydrogenase"/>
    <property type="match status" value="1"/>
</dbReference>
<dbReference type="Proteomes" id="UP000250918">
    <property type="component" value="Unassembled WGS sequence"/>
</dbReference>
<accession>A0A855X2W4</accession>
<dbReference type="InterPro" id="IPR002505">
    <property type="entry name" value="PTA_PTB"/>
</dbReference>
<dbReference type="InterPro" id="IPR050500">
    <property type="entry name" value="Phos_Acetyltrans/Butyryltrans"/>
</dbReference>
<dbReference type="PIRSF" id="PIRSF000428">
    <property type="entry name" value="P_Ac_trans"/>
    <property type="match status" value="1"/>
</dbReference>
<evidence type="ECO:0000256" key="1">
    <source>
        <dbReference type="ARBA" id="ARBA00005656"/>
    </source>
</evidence>
<keyword evidence="2 5" id="KW-0808">Transferase</keyword>
<organism evidence="5 6">
    <name type="scientific">candidate division GN15 bacterium</name>
    <dbReference type="NCBI Taxonomy" id="2072418"/>
    <lineage>
        <taxon>Bacteria</taxon>
        <taxon>candidate division GN15</taxon>
    </lineage>
</organism>
<protein>
    <submittedName>
        <fullName evidence="5">Phosphate butyryltransferase</fullName>
    </submittedName>
</protein>
<dbReference type="SUPFAM" id="SSF53659">
    <property type="entry name" value="Isocitrate/Isopropylmalate dehydrogenase-like"/>
    <property type="match status" value="1"/>
</dbReference>
<dbReference type="GO" id="GO:0016746">
    <property type="term" value="F:acyltransferase activity"/>
    <property type="evidence" value="ECO:0007669"/>
    <property type="project" value="UniProtKB-KW"/>
</dbReference>
<evidence type="ECO:0000256" key="3">
    <source>
        <dbReference type="ARBA" id="ARBA00023315"/>
    </source>
</evidence>
<reference evidence="5 6" key="1">
    <citation type="journal article" date="2018" name="ISME J.">
        <title>A methanotrophic archaeon couples anaerobic oxidation of methane to Fe(III) reduction.</title>
        <authorList>
            <person name="Cai C."/>
            <person name="Leu A.O."/>
            <person name="Xie G.J."/>
            <person name="Guo J."/>
            <person name="Feng Y."/>
            <person name="Zhao J.X."/>
            <person name="Tyson G.W."/>
            <person name="Yuan Z."/>
            <person name="Hu S."/>
        </authorList>
    </citation>
    <scope>NUCLEOTIDE SEQUENCE [LARGE SCALE GENOMIC DNA]</scope>
    <source>
        <strain evidence="5">FeB_12</strain>
    </source>
</reference>
<proteinExistence type="inferred from homology"/>
<dbReference type="InterPro" id="IPR012147">
    <property type="entry name" value="P_Ac_Bu_trans"/>
</dbReference>
<feature type="domain" description="Phosphate acetyl/butaryl transferase" evidence="4">
    <location>
        <begin position="86"/>
        <end position="305"/>
    </location>
</feature>
<name>A0A855X2W4_9BACT</name>
<dbReference type="PANTHER" id="PTHR43356:SF2">
    <property type="entry name" value="PHOSPHATE ACETYLTRANSFERASE"/>
    <property type="match status" value="1"/>
</dbReference>
<evidence type="ECO:0000313" key="5">
    <source>
        <dbReference type="EMBL" id="PWB67677.1"/>
    </source>
</evidence>
<evidence type="ECO:0000259" key="4">
    <source>
        <dbReference type="Pfam" id="PF01515"/>
    </source>
</evidence>
<comment type="caution">
    <text evidence="5">The sequence shown here is derived from an EMBL/GenBank/DDBJ whole genome shotgun (WGS) entry which is preliminary data.</text>
</comment>
<sequence length="322" mass="34484">MSDKPMQPIHSSDQLIERAIAIARDGRRKRVAVAGAQDVDVIDAMSQAEADGFLSGTLVGDADLIRKMASENKIAIDKLEIVDKKDVSEAAHYAVKLASDGKADAIMKGFLPTSALLKVVLDKQYTLRGKNTLSHCAVLDIPGYHKLLNFTDGGMVVKPDPEQKFQILENAVLVGRALGLSPVKIALSAGSDKLSERMPHTLADIDDIIPMAIEKIPDIAIYGPMTLDMATSKRAAEYERSRGPVIGDADVYLVDSIEEGNIVAKSLIQFADAVFAGVIVGAKVPVSLVSRTDTAKNKKASLALACVIADYYAHMAEGGRRS</sequence>
<keyword evidence="3" id="KW-0012">Acyltransferase</keyword>
<dbReference type="AlphaFoldDB" id="A0A855X2W4"/>